<evidence type="ECO:0000313" key="2">
    <source>
        <dbReference type="Proteomes" id="UP000733379"/>
    </source>
</evidence>
<comment type="caution">
    <text evidence="1">The sequence shown here is derived from an EMBL/GenBank/DDBJ whole genome shotgun (WGS) entry which is preliminary data.</text>
</comment>
<reference evidence="1 2" key="1">
    <citation type="submission" date="2021-06" db="EMBL/GenBank/DDBJ databases">
        <title>Actinomycetes sequencing.</title>
        <authorList>
            <person name="Shan Q."/>
        </authorList>
    </citation>
    <scope>NUCLEOTIDE SEQUENCE [LARGE SCALE GENOMIC DNA]</scope>
    <source>
        <strain evidence="1 2">NEAU-G5</strain>
    </source>
</reference>
<keyword evidence="2" id="KW-1185">Reference proteome</keyword>
<protein>
    <submittedName>
        <fullName evidence="1">Uncharacterized protein</fullName>
    </submittedName>
</protein>
<name>A0ABS6AZ71_9NOCA</name>
<organism evidence="1 2">
    <name type="scientific">Nocardia albiluteola</name>
    <dbReference type="NCBI Taxonomy" id="2842303"/>
    <lineage>
        <taxon>Bacteria</taxon>
        <taxon>Bacillati</taxon>
        <taxon>Actinomycetota</taxon>
        <taxon>Actinomycetes</taxon>
        <taxon>Mycobacteriales</taxon>
        <taxon>Nocardiaceae</taxon>
        <taxon>Nocardia</taxon>
    </lineage>
</organism>
<dbReference type="EMBL" id="JAHKNI010000005">
    <property type="protein sequence ID" value="MBU3063347.1"/>
    <property type="molecule type" value="Genomic_DNA"/>
</dbReference>
<accession>A0ABS6AZ71</accession>
<gene>
    <name evidence="1" type="ORF">KO481_17660</name>
</gene>
<dbReference type="Proteomes" id="UP000733379">
    <property type="component" value="Unassembled WGS sequence"/>
</dbReference>
<dbReference type="RefSeq" id="WP_215918241.1">
    <property type="nucleotide sequence ID" value="NZ_JAHKNI010000005.1"/>
</dbReference>
<sequence>MSEIASMAGFLAAHGIWSVSDGATLVPMLGYEQTDGDRVMERLMFDDVADGARAGQAALADGREGWVRAVLVTDAYLHIDRGRVDALIVDAVEYLPARWSMRMAVPYRPQAASAGFAVYRPKFVETEGFDEPDYDALADAFFSGVDSHEQAAAVWNAHLLDESV</sequence>
<evidence type="ECO:0000313" key="1">
    <source>
        <dbReference type="EMBL" id="MBU3063347.1"/>
    </source>
</evidence>
<proteinExistence type="predicted"/>